<evidence type="ECO:0000313" key="2">
    <source>
        <dbReference type="Proteomes" id="UP000327157"/>
    </source>
</evidence>
<proteinExistence type="predicted"/>
<accession>A0A5N5I3B5</accession>
<dbReference type="EMBL" id="SMOL01000120">
    <property type="protein sequence ID" value="KAB2632912.1"/>
    <property type="molecule type" value="Genomic_DNA"/>
</dbReference>
<gene>
    <name evidence="1" type="ORF">D8674_029159</name>
</gene>
<dbReference type="Proteomes" id="UP000327157">
    <property type="component" value="Chromosome 6"/>
</dbReference>
<keyword evidence="2" id="KW-1185">Reference proteome</keyword>
<dbReference type="AlphaFoldDB" id="A0A5N5I3B5"/>
<sequence>MPAGCWKSMDKMEEELIVCRKPVNEMGLPSEHSLGEFGECLGHCDRDDDASLARVSALKKGERGGGRR</sequence>
<name>A0A5N5I3B5_9ROSA</name>
<reference evidence="1 2" key="3">
    <citation type="submission" date="2019-11" db="EMBL/GenBank/DDBJ databases">
        <title>A de novo genome assembly of a pear dwarfing rootstock.</title>
        <authorList>
            <person name="Wang F."/>
            <person name="Wang J."/>
            <person name="Li S."/>
            <person name="Zhang Y."/>
            <person name="Fang M."/>
            <person name="Ma L."/>
            <person name="Zhao Y."/>
            <person name="Jiang S."/>
        </authorList>
    </citation>
    <scope>NUCLEOTIDE SEQUENCE [LARGE SCALE GENOMIC DNA]</scope>
    <source>
        <strain evidence="1">S2</strain>
        <tissue evidence="1">Leaf</tissue>
    </source>
</reference>
<reference evidence="2" key="2">
    <citation type="submission" date="2019-10" db="EMBL/GenBank/DDBJ databases">
        <title>A de novo genome assembly of a pear dwarfing rootstock.</title>
        <authorList>
            <person name="Wang F."/>
            <person name="Wang J."/>
            <person name="Li S."/>
            <person name="Zhang Y."/>
            <person name="Fang M."/>
            <person name="Ma L."/>
            <person name="Zhao Y."/>
            <person name="Jiang S."/>
        </authorList>
    </citation>
    <scope>NUCLEOTIDE SEQUENCE [LARGE SCALE GENOMIC DNA]</scope>
</reference>
<protein>
    <submittedName>
        <fullName evidence="1">NADPH-dependent 1-acyldihydroxyacetone phosphate reductase-like</fullName>
    </submittedName>
</protein>
<comment type="caution">
    <text evidence="1">The sequence shown here is derived from an EMBL/GenBank/DDBJ whole genome shotgun (WGS) entry which is preliminary data.</text>
</comment>
<organism evidence="1 2">
    <name type="scientific">Pyrus ussuriensis x Pyrus communis</name>
    <dbReference type="NCBI Taxonomy" id="2448454"/>
    <lineage>
        <taxon>Eukaryota</taxon>
        <taxon>Viridiplantae</taxon>
        <taxon>Streptophyta</taxon>
        <taxon>Embryophyta</taxon>
        <taxon>Tracheophyta</taxon>
        <taxon>Spermatophyta</taxon>
        <taxon>Magnoliopsida</taxon>
        <taxon>eudicotyledons</taxon>
        <taxon>Gunneridae</taxon>
        <taxon>Pentapetalae</taxon>
        <taxon>rosids</taxon>
        <taxon>fabids</taxon>
        <taxon>Rosales</taxon>
        <taxon>Rosaceae</taxon>
        <taxon>Amygdaloideae</taxon>
        <taxon>Maleae</taxon>
        <taxon>Pyrus</taxon>
    </lineage>
</organism>
<reference evidence="1 2" key="1">
    <citation type="submission" date="2019-09" db="EMBL/GenBank/DDBJ databases">
        <authorList>
            <person name="Ou C."/>
        </authorList>
    </citation>
    <scope>NUCLEOTIDE SEQUENCE [LARGE SCALE GENOMIC DNA]</scope>
    <source>
        <strain evidence="1">S2</strain>
        <tissue evidence="1">Leaf</tissue>
    </source>
</reference>
<evidence type="ECO:0000313" key="1">
    <source>
        <dbReference type="EMBL" id="KAB2632912.1"/>
    </source>
</evidence>